<dbReference type="OMA" id="VCTMLTT"/>
<evidence type="ECO:0000256" key="4">
    <source>
        <dbReference type="ARBA" id="ARBA00022692"/>
    </source>
</evidence>
<sequence length="564" mass="61487">MFAVFRRGQASGRSSYLSSTKFPPNDAYGELVLSPPASYEEGRPSNDGALRDGGAPRLLSGESCGLLAQYAAVGLMMGALPSTITPFLSYYLNMEGQTTTSARALLGIPWSVKVFIGIASDCFPICGFRRRPFMIIGWSLCAICLVAMAILPMEKPYFPEASWRGLKPSEYTAKEASAINYHAPATGGKYVVLMMFATLGYVVADVAADGVVVEHAQREPIAIRGRTQTAIYTVRSIFSILGSILVGVGLSSPSYGGDFDFGINFPICMIILAVCCVPVIPMTWYFVSEERVKAPELRKYMDTLWGVLQSRAAYQVIGYSFFSGVFGGIGYVASDPVTMYWARATSFNISVAQIIGSGVTAATLAFMGRYDLDWDWRRVIVVTTIAVVALDSVCTMLTTWDVVRSQWFWLGLPVVETIPSSVNFIVSSFVVVELADKGNEAAIYGLLTTVGNLSNPFSATLTKTIDEPFAVNNRDILNDSHTTRRDVTIVVLISYTSKLVSLLFLVLLPRQKTQTQDLKRSGQRSTLLGGITIAYCMFALTWSLLINLLGIFESTRCLKIVGGC</sequence>
<feature type="transmembrane region" description="Helical" evidence="7">
    <location>
        <begin position="308"/>
        <end position="333"/>
    </location>
</feature>
<dbReference type="PANTHER" id="PTHR31585">
    <property type="entry name" value="FOLATE-BIOPTERIN TRANSPORTER 1, CHLOROPLASTIC"/>
    <property type="match status" value="1"/>
</dbReference>
<dbReference type="Pfam" id="PF03092">
    <property type="entry name" value="BT1"/>
    <property type="match status" value="2"/>
</dbReference>
<dbReference type="Gene3D" id="1.20.1250.20">
    <property type="entry name" value="MFS general substrate transporter like domains"/>
    <property type="match status" value="1"/>
</dbReference>
<dbReference type="PANTHER" id="PTHR31585:SF5">
    <property type="entry name" value="RNA-BINDING S4 DOMAIN-CONTAINING PROTEIN"/>
    <property type="match status" value="1"/>
</dbReference>
<dbReference type="STRING" id="164328.H3GZ99"/>
<keyword evidence="9" id="KW-1185">Reference proteome</keyword>
<feature type="transmembrane region" description="Helical" evidence="7">
    <location>
        <begin position="379"/>
        <end position="400"/>
    </location>
</feature>
<proteinExistence type="inferred from homology"/>
<feature type="transmembrane region" description="Helical" evidence="7">
    <location>
        <begin position="67"/>
        <end position="92"/>
    </location>
</feature>
<protein>
    <recommendedName>
        <fullName evidence="10">Major facilitator superfamily (MFS) profile domain-containing protein</fullName>
    </recommendedName>
</protein>
<evidence type="ECO:0008006" key="10">
    <source>
        <dbReference type="Google" id="ProtNLM"/>
    </source>
</evidence>
<keyword evidence="5 7" id="KW-1133">Transmembrane helix</keyword>
<dbReference type="VEuPathDB" id="FungiDB:KRP23_6931"/>
<dbReference type="EMBL" id="DS566079">
    <property type="status" value="NOT_ANNOTATED_CDS"/>
    <property type="molecule type" value="Genomic_DNA"/>
</dbReference>
<feature type="transmembrane region" description="Helical" evidence="7">
    <location>
        <begin position="527"/>
        <end position="552"/>
    </location>
</feature>
<comment type="subcellular location">
    <subcellularLocation>
        <location evidence="1">Membrane</location>
        <topology evidence="1">Multi-pass membrane protein</topology>
    </subcellularLocation>
</comment>
<feature type="transmembrane region" description="Helical" evidence="7">
    <location>
        <begin position="229"/>
        <end position="251"/>
    </location>
</feature>
<dbReference type="InterPro" id="IPR039309">
    <property type="entry name" value="BT1"/>
</dbReference>
<evidence type="ECO:0000256" key="5">
    <source>
        <dbReference type="ARBA" id="ARBA00022989"/>
    </source>
</evidence>
<keyword evidence="3" id="KW-0813">Transport</keyword>
<evidence type="ECO:0000256" key="1">
    <source>
        <dbReference type="ARBA" id="ARBA00004141"/>
    </source>
</evidence>
<dbReference type="HOGENOM" id="CLU_018801_5_0_1"/>
<dbReference type="GO" id="GO:0016020">
    <property type="term" value="C:membrane"/>
    <property type="evidence" value="ECO:0007669"/>
    <property type="project" value="UniProtKB-SubCell"/>
</dbReference>
<dbReference type="GO" id="GO:0008517">
    <property type="term" value="F:folic acid transmembrane transporter activity"/>
    <property type="evidence" value="ECO:0000318"/>
    <property type="project" value="GO_Central"/>
</dbReference>
<feature type="transmembrane region" description="Helical" evidence="7">
    <location>
        <begin position="133"/>
        <end position="153"/>
    </location>
</feature>
<evidence type="ECO:0000313" key="9">
    <source>
        <dbReference type="Proteomes" id="UP000005238"/>
    </source>
</evidence>
<reference evidence="9" key="1">
    <citation type="journal article" date="2006" name="Science">
        <title>Phytophthora genome sequences uncover evolutionary origins and mechanisms of pathogenesis.</title>
        <authorList>
            <person name="Tyler B.M."/>
            <person name="Tripathy S."/>
            <person name="Zhang X."/>
            <person name="Dehal P."/>
            <person name="Jiang R.H."/>
            <person name="Aerts A."/>
            <person name="Arredondo F.D."/>
            <person name="Baxter L."/>
            <person name="Bensasson D."/>
            <person name="Beynon J.L."/>
            <person name="Chapman J."/>
            <person name="Damasceno C.M."/>
            <person name="Dorrance A.E."/>
            <person name="Dou D."/>
            <person name="Dickerman A.W."/>
            <person name="Dubchak I.L."/>
            <person name="Garbelotto M."/>
            <person name="Gijzen M."/>
            <person name="Gordon S.G."/>
            <person name="Govers F."/>
            <person name="Grunwald N.J."/>
            <person name="Huang W."/>
            <person name="Ivors K.L."/>
            <person name="Jones R.W."/>
            <person name="Kamoun S."/>
            <person name="Krampis K."/>
            <person name="Lamour K.H."/>
            <person name="Lee M.K."/>
            <person name="McDonald W.H."/>
            <person name="Medina M."/>
            <person name="Meijer H.J."/>
            <person name="Nordberg E.K."/>
            <person name="Maclean D.J."/>
            <person name="Ospina-Giraldo M.D."/>
            <person name="Morris P.F."/>
            <person name="Phuntumart V."/>
            <person name="Putnam N.H."/>
            <person name="Rash S."/>
            <person name="Rose J.K."/>
            <person name="Sakihama Y."/>
            <person name="Salamov A.A."/>
            <person name="Savidor A."/>
            <person name="Scheuring C.F."/>
            <person name="Smith B.M."/>
            <person name="Sobral B.W."/>
            <person name="Terry A."/>
            <person name="Torto-Alalibo T.A."/>
            <person name="Win J."/>
            <person name="Xu Z."/>
            <person name="Zhang H."/>
            <person name="Grigoriev I.V."/>
            <person name="Rokhsar D.S."/>
            <person name="Boore J.L."/>
        </authorList>
    </citation>
    <scope>NUCLEOTIDE SEQUENCE [LARGE SCALE GENOMIC DNA]</scope>
    <source>
        <strain evidence="9">Pr102</strain>
    </source>
</reference>
<accession>H3GZ99</accession>
<dbReference type="EnsemblProtists" id="Phyra83099">
    <property type="protein sequence ID" value="Phyra83099"/>
    <property type="gene ID" value="Phyra83099"/>
</dbReference>
<dbReference type="eggNOG" id="ENOG502SJAR">
    <property type="taxonomic scope" value="Eukaryota"/>
</dbReference>
<name>H3GZ99_PHYRM</name>
<evidence type="ECO:0000256" key="7">
    <source>
        <dbReference type="SAM" id="Phobius"/>
    </source>
</evidence>
<feature type="transmembrane region" description="Helical" evidence="7">
    <location>
        <begin position="345"/>
        <end position="367"/>
    </location>
</feature>
<keyword evidence="4 7" id="KW-0812">Transmembrane</keyword>
<dbReference type="VEuPathDB" id="FungiDB:KRP22_12032"/>
<feature type="transmembrane region" description="Helical" evidence="7">
    <location>
        <begin position="263"/>
        <end position="287"/>
    </location>
</feature>
<evidence type="ECO:0000256" key="6">
    <source>
        <dbReference type="ARBA" id="ARBA00023136"/>
    </source>
</evidence>
<dbReference type="Proteomes" id="UP000005238">
    <property type="component" value="Unassembled WGS sequence"/>
</dbReference>
<evidence type="ECO:0000313" key="8">
    <source>
        <dbReference type="EnsemblProtists" id="Phyra83099"/>
    </source>
</evidence>
<dbReference type="GO" id="GO:0098838">
    <property type="term" value="P:folate transmembrane transport"/>
    <property type="evidence" value="ECO:0000318"/>
    <property type="project" value="GO_Central"/>
</dbReference>
<organism evidence="8 9">
    <name type="scientific">Phytophthora ramorum</name>
    <name type="common">Sudden oak death agent</name>
    <dbReference type="NCBI Taxonomy" id="164328"/>
    <lineage>
        <taxon>Eukaryota</taxon>
        <taxon>Sar</taxon>
        <taxon>Stramenopiles</taxon>
        <taxon>Oomycota</taxon>
        <taxon>Peronosporomycetes</taxon>
        <taxon>Peronosporales</taxon>
        <taxon>Peronosporaceae</taxon>
        <taxon>Phytophthora</taxon>
    </lineage>
</organism>
<dbReference type="InterPro" id="IPR036259">
    <property type="entry name" value="MFS_trans_sf"/>
</dbReference>
<reference evidence="8" key="2">
    <citation type="submission" date="2015-06" db="UniProtKB">
        <authorList>
            <consortium name="EnsemblProtists"/>
        </authorList>
    </citation>
    <scope>IDENTIFICATION</scope>
    <source>
        <strain evidence="8">Pr102</strain>
    </source>
</reference>
<evidence type="ECO:0000256" key="3">
    <source>
        <dbReference type="ARBA" id="ARBA00022448"/>
    </source>
</evidence>
<dbReference type="InParanoid" id="H3GZ99"/>
<dbReference type="SUPFAM" id="SSF103473">
    <property type="entry name" value="MFS general substrate transporter"/>
    <property type="match status" value="1"/>
</dbReference>
<keyword evidence="6 7" id="KW-0472">Membrane</keyword>
<feature type="transmembrane region" description="Helical" evidence="7">
    <location>
        <begin position="190"/>
        <end position="208"/>
    </location>
</feature>
<evidence type="ECO:0000256" key="2">
    <source>
        <dbReference type="ARBA" id="ARBA00007015"/>
    </source>
</evidence>
<dbReference type="AlphaFoldDB" id="H3GZ99"/>
<feature type="transmembrane region" description="Helical" evidence="7">
    <location>
        <begin position="487"/>
        <end position="507"/>
    </location>
</feature>
<comment type="similarity">
    <text evidence="2">Belongs to the major facilitator superfamily. Folate-biopterin transporter (TC 2.A.71) family.</text>
</comment>